<reference evidence="3" key="2">
    <citation type="submission" date="2022-08" db="EMBL/GenBank/DDBJ databases">
        <title>Novel sulphate-reducing endosymbionts in the free-living metamonad Anaeramoeba.</title>
        <authorList>
            <person name="Jerlstrom-Hultqvist J."/>
            <person name="Cepicka I."/>
            <person name="Gallot-Lavallee L."/>
            <person name="Salas-Leiva D."/>
            <person name="Curtis B.A."/>
            <person name="Zahonova K."/>
            <person name="Pipaliya S."/>
            <person name="Dacks J."/>
            <person name="Roger A.J."/>
        </authorList>
    </citation>
    <scope>NUCLEOTIDE SEQUENCE</scope>
    <source>
        <strain evidence="3">Busselton2</strain>
    </source>
</reference>
<dbReference type="Gene3D" id="2.30.29.30">
    <property type="entry name" value="Pleckstrin-homology domain (PH domain)/Phosphotyrosine-binding domain (PTB)"/>
    <property type="match status" value="1"/>
</dbReference>
<organism evidence="3 5">
    <name type="scientific">Anaeramoeba flamelloides</name>
    <dbReference type="NCBI Taxonomy" id="1746091"/>
    <lineage>
        <taxon>Eukaryota</taxon>
        <taxon>Metamonada</taxon>
        <taxon>Anaeramoebidae</taxon>
        <taxon>Anaeramoeba</taxon>
    </lineage>
</organism>
<evidence type="ECO:0000259" key="2">
    <source>
        <dbReference type="PROSITE" id="PS50003"/>
    </source>
</evidence>
<dbReference type="AlphaFoldDB" id="A0AAV8A8G0"/>
<evidence type="ECO:0000313" key="4">
    <source>
        <dbReference type="EMBL" id="KAJ6246245.1"/>
    </source>
</evidence>
<dbReference type="EMBL" id="JANTQA010000015">
    <property type="protein sequence ID" value="KAJ3448524.1"/>
    <property type="molecule type" value="Genomic_DNA"/>
</dbReference>
<dbReference type="EMBL" id="JAOAOG010000136">
    <property type="protein sequence ID" value="KAJ6246245.1"/>
    <property type="molecule type" value="Genomic_DNA"/>
</dbReference>
<dbReference type="Proteomes" id="UP001146793">
    <property type="component" value="Unassembled WGS sequence"/>
</dbReference>
<evidence type="ECO:0000256" key="1">
    <source>
        <dbReference type="SAM" id="Coils"/>
    </source>
</evidence>
<feature type="domain" description="PH" evidence="2">
    <location>
        <begin position="4"/>
        <end position="111"/>
    </location>
</feature>
<dbReference type="PROSITE" id="PS50003">
    <property type="entry name" value="PH_DOMAIN"/>
    <property type="match status" value="1"/>
</dbReference>
<dbReference type="SUPFAM" id="SSF50729">
    <property type="entry name" value="PH domain-like"/>
    <property type="match status" value="1"/>
</dbReference>
<evidence type="ECO:0000313" key="6">
    <source>
        <dbReference type="Proteomes" id="UP001150062"/>
    </source>
</evidence>
<dbReference type="InterPro" id="IPR051707">
    <property type="entry name" value="PI-Interact_SigTrans_Reg"/>
</dbReference>
<dbReference type="InterPro" id="IPR001849">
    <property type="entry name" value="PH_domain"/>
</dbReference>
<keyword evidence="1" id="KW-0175">Coiled coil</keyword>
<sequence>MSSRVLYSGYILKQGGMNKNSFKVRWFVLTEGTLSYYREKGAKQPIRKIDLHDSTVRSRNVSVKNMSQSSSNSKELDHAFDVITGSRIYYLSTKKREDKLKWMSLIRSQSKLHEENERILQLERKIILAEKSLAESELKVFLESDFEESEQWNHNSVLLPDVFYHEVVQNLQQSSTQNKKNVLFETINKEK</sequence>
<evidence type="ECO:0000313" key="5">
    <source>
        <dbReference type="Proteomes" id="UP001146793"/>
    </source>
</evidence>
<dbReference type="Pfam" id="PF00169">
    <property type="entry name" value="PH"/>
    <property type="match status" value="1"/>
</dbReference>
<feature type="coiled-coil region" evidence="1">
    <location>
        <begin position="105"/>
        <end position="139"/>
    </location>
</feature>
<dbReference type="PANTHER" id="PTHR14336:SF8">
    <property type="entry name" value="PROTEIN OPY1"/>
    <property type="match status" value="1"/>
</dbReference>
<accession>A0AAV8A8G0</accession>
<dbReference type="Proteomes" id="UP001150062">
    <property type="component" value="Unassembled WGS sequence"/>
</dbReference>
<dbReference type="PANTHER" id="PTHR14336">
    <property type="entry name" value="TANDEM PH DOMAIN CONTAINING PROTEIN"/>
    <property type="match status" value="1"/>
</dbReference>
<dbReference type="InterPro" id="IPR011993">
    <property type="entry name" value="PH-like_dom_sf"/>
</dbReference>
<evidence type="ECO:0000313" key="3">
    <source>
        <dbReference type="EMBL" id="KAJ3448524.1"/>
    </source>
</evidence>
<name>A0AAV8A8G0_9EUKA</name>
<keyword evidence="6" id="KW-1185">Reference proteome</keyword>
<dbReference type="SMART" id="SM00233">
    <property type="entry name" value="PH"/>
    <property type="match status" value="1"/>
</dbReference>
<proteinExistence type="predicted"/>
<reference evidence="4" key="1">
    <citation type="submission" date="2022-08" db="EMBL/GenBank/DDBJ databases">
        <title>Novel sulfate-reducing endosymbionts in the free-living metamonad Anaeramoeba.</title>
        <authorList>
            <person name="Jerlstrom-Hultqvist J."/>
            <person name="Cepicka I."/>
            <person name="Gallot-Lavallee L."/>
            <person name="Salas-Leiva D."/>
            <person name="Curtis B.A."/>
            <person name="Zahonova K."/>
            <person name="Pipaliya S."/>
            <person name="Dacks J."/>
            <person name="Roger A.J."/>
        </authorList>
    </citation>
    <scope>NUCLEOTIDE SEQUENCE</scope>
    <source>
        <strain evidence="4">Schooner1</strain>
    </source>
</reference>
<comment type="caution">
    <text evidence="3">The sequence shown here is derived from an EMBL/GenBank/DDBJ whole genome shotgun (WGS) entry which is preliminary data.</text>
</comment>
<dbReference type="FunFam" id="2.30.29.30:FF:000286">
    <property type="entry name" value="PH-protein kinase domain containing protein"/>
    <property type="match status" value="1"/>
</dbReference>
<protein>
    <submittedName>
        <fullName evidence="3">Dual adapter for phosphotyrosine and 3-phosphotyrosine and 3-phosphoinositide</fullName>
    </submittedName>
</protein>
<gene>
    <name evidence="3" type="ORF">M0812_01004</name>
    <name evidence="4" type="ORF">M0813_19383</name>
</gene>